<dbReference type="InterPro" id="IPR052476">
    <property type="entry name" value="UBAC1"/>
</dbReference>
<dbReference type="Pfam" id="PF00240">
    <property type="entry name" value="ubiquitin"/>
    <property type="match status" value="1"/>
</dbReference>
<proteinExistence type="predicted"/>
<dbReference type="PANTHER" id="PTHR46738:SF1">
    <property type="entry name" value="UBIQUITIN-ASSOCIATED DOMAIN-CONTAINING PROTEIN 1"/>
    <property type="match status" value="1"/>
</dbReference>
<dbReference type="InterPro" id="IPR009060">
    <property type="entry name" value="UBA-like_sf"/>
</dbReference>
<feature type="region of interest" description="Disordered" evidence="1">
    <location>
        <begin position="79"/>
        <end position="117"/>
    </location>
</feature>
<dbReference type="Gene3D" id="1.10.8.10">
    <property type="entry name" value="DNA helicase RuvA subunit, C-terminal domain"/>
    <property type="match status" value="2"/>
</dbReference>
<dbReference type="SMART" id="SM00213">
    <property type="entry name" value="UBQ"/>
    <property type="match status" value="1"/>
</dbReference>
<dbReference type="Pfam" id="PF00627">
    <property type="entry name" value="UBA"/>
    <property type="match status" value="1"/>
</dbReference>
<dbReference type="SUPFAM" id="SSF46934">
    <property type="entry name" value="UBA-like"/>
    <property type="match status" value="2"/>
</dbReference>
<name>A0A7S0QF24_9CRYP</name>
<dbReference type="SMART" id="SM00165">
    <property type="entry name" value="UBA"/>
    <property type="match status" value="2"/>
</dbReference>
<feature type="domain" description="UBA" evidence="2">
    <location>
        <begin position="143"/>
        <end position="183"/>
    </location>
</feature>
<reference evidence="4" key="1">
    <citation type="submission" date="2021-01" db="EMBL/GenBank/DDBJ databases">
        <authorList>
            <person name="Corre E."/>
            <person name="Pelletier E."/>
            <person name="Niang G."/>
            <person name="Scheremetjew M."/>
            <person name="Finn R."/>
            <person name="Kale V."/>
            <person name="Holt S."/>
            <person name="Cochrane G."/>
            <person name="Meng A."/>
            <person name="Brown T."/>
            <person name="Cohen L."/>
        </authorList>
    </citation>
    <scope>NUCLEOTIDE SEQUENCE</scope>
    <source>
        <strain evidence="4">CCAP979/52</strain>
    </source>
</reference>
<feature type="region of interest" description="Disordered" evidence="1">
    <location>
        <begin position="261"/>
        <end position="313"/>
    </location>
</feature>
<gene>
    <name evidence="4" type="ORF">CCUR1050_LOCUS5505</name>
</gene>
<feature type="compositionally biased region" description="Polar residues" evidence="1">
    <location>
        <begin position="99"/>
        <end position="111"/>
    </location>
</feature>
<dbReference type="InterPro" id="IPR015940">
    <property type="entry name" value="UBA"/>
</dbReference>
<protein>
    <recommendedName>
        <fullName evidence="5">UV excision repair protein RAD23</fullName>
    </recommendedName>
</protein>
<dbReference type="PROSITE" id="PS50030">
    <property type="entry name" value="UBA"/>
    <property type="match status" value="2"/>
</dbReference>
<evidence type="ECO:0000259" key="2">
    <source>
        <dbReference type="PROSITE" id="PS50030"/>
    </source>
</evidence>
<feature type="domain" description="Ubiquitin-like" evidence="3">
    <location>
        <begin position="1"/>
        <end position="75"/>
    </location>
</feature>
<organism evidence="4">
    <name type="scientific">Cryptomonas curvata</name>
    <dbReference type="NCBI Taxonomy" id="233186"/>
    <lineage>
        <taxon>Eukaryota</taxon>
        <taxon>Cryptophyceae</taxon>
        <taxon>Cryptomonadales</taxon>
        <taxon>Cryptomonadaceae</taxon>
        <taxon>Cryptomonas</taxon>
    </lineage>
</organism>
<dbReference type="SUPFAM" id="SSF54236">
    <property type="entry name" value="Ubiquitin-like"/>
    <property type="match status" value="1"/>
</dbReference>
<dbReference type="CDD" id="cd17039">
    <property type="entry name" value="Ubl_ubiquitin_like"/>
    <property type="match status" value="1"/>
</dbReference>
<sequence>MRVRILTLTKHSVFLNVDPSASVDEIKARLSQDTGIPLTGQRLVFKGQELVTGSVAENGINEEDFMVVVVVQQSGVKKSETKSTNSKAISPLQRREETTNFQDQSSNANQFHENRQVSRHLDVDVDEDTVDNHDEVEEGIEDEVDPDSLQQLMDMGFPANRANKALIITRGNTQLAMDWLLEHERDPDIDEPLTLEQIDRIHAGEDDEYGEGEGEDGIMMIDPQEAAQRLMELGFTEEDIAYALEATGHDFEAAAAWLLGDYFSPPPPPPPGHANQEPPFHGEDPDDDGDDDDDDEDGAPLLARRRDAGGGHR</sequence>
<evidence type="ECO:0000259" key="3">
    <source>
        <dbReference type="PROSITE" id="PS50053"/>
    </source>
</evidence>
<feature type="compositionally biased region" description="Acidic residues" evidence="1">
    <location>
        <begin position="284"/>
        <end position="298"/>
    </location>
</feature>
<dbReference type="PANTHER" id="PTHR46738">
    <property type="entry name" value="UBIQUITIN-ASSOCIATED DOMAIN-CONTAINING PROTEIN 1"/>
    <property type="match status" value="1"/>
</dbReference>
<evidence type="ECO:0000313" key="4">
    <source>
        <dbReference type="EMBL" id="CAD8627827.1"/>
    </source>
</evidence>
<dbReference type="InterPro" id="IPR000626">
    <property type="entry name" value="Ubiquitin-like_dom"/>
</dbReference>
<dbReference type="Gene3D" id="3.10.20.90">
    <property type="entry name" value="Phosphatidylinositol 3-kinase Catalytic Subunit, Chain A, domain 1"/>
    <property type="match status" value="1"/>
</dbReference>
<dbReference type="Pfam" id="PF22562">
    <property type="entry name" value="UBA_7"/>
    <property type="match status" value="1"/>
</dbReference>
<dbReference type="InterPro" id="IPR029071">
    <property type="entry name" value="Ubiquitin-like_domsf"/>
</dbReference>
<dbReference type="AlphaFoldDB" id="A0A7S0QF24"/>
<dbReference type="GO" id="GO:0000151">
    <property type="term" value="C:ubiquitin ligase complex"/>
    <property type="evidence" value="ECO:0007669"/>
    <property type="project" value="TreeGrafter"/>
</dbReference>
<evidence type="ECO:0008006" key="5">
    <source>
        <dbReference type="Google" id="ProtNLM"/>
    </source>
</evidence>
<feature type="compositionally biased region" description="Basic and acidic residues" evidence="1">
    <location>
        <begin position="304"/>
        <end position="313"/>
    </location>
</feature>
<feature type="domain" description="UBA" evidence="2">
    <location>
        <begin position="220"/>
        <end position="261"/>
    </location>
</feature>
<dbReference type="EMBL" id="HBEZ01010032">
    <property type="protein sequence ID" value="CAD8627827.1"/>
    <property type="molecule type" value="Transcribed_RNA"/>
</dbReference>
<dbReference type="PROSITE" id="PS50053">
    <property type="entry name" value="UBIQUITIN_2"/>
    <property type="match status" value="1"/>
</dbReference>
<accession>A0A7S0QF24</accession>
<evidence type="ECO:0000256" key="1">
    <source>
        <dbReference type="SAM" id="MobiDB-lite"/>
    </source>
</evidence>